<dbReference type="InterPro" id="IPR015915">
    <property type="entry name" value="Kelch-typ_b-propeller"/>
</dbReference>
<feature type="transmembrane region" description="Helical" evidence="4">
    <location>
        <begin position="370"/>
        <end position="393"/>
    </location>
</feature>
<dbReference type="SUPFAM" id="SSF50965">
    <property type="entry name" value="Galactose oxidase, central domain"/>
    <property type="match status" value="1"/>
</dbReference>
<dbReference type="EMBL" id="VXIS01000231">
    <property type="protein sequence ID" value="KAA8896002.1"/>
    <property type="molecule type" value="Genomic_DNA"/>
</dbReference>
<accession>A0A5J5EK38</accession>
<evidence type="ECO:0000256" key="1">
    <source>
        <dbReference type="ARBA" id="ARBA00022441"/>
    </source>
</evidence>
<evidence type="ECO:0000256" key="2">
    <source>
        <dbReference type="ARBA" id="ARBA00022737"/>
    </source>
</evidence>
<evidence type="ECO:0008006" key="7">
    <source>
        <dbReference type="Google" id="ProtNLM"/>
    </source>
</evidence>
<reference evidence="5 6" key="1">
    <citation type="submission" date="2019-09" db="EMBL/GenBank/DDBJ databases">
        <title>Draft genome of the ectomycorrhizal ascomycete Sphaerosporella brunnea.</title>
        <authorList>
            <consortium name="DOE Joint Genome Institute"/>
            <person name="Benucci G.M."/>
            <person name="Marozzi G."/>
            <person name="Antonielli L."/>
            <person name="Sanchez S."/>
            <person name="Marco P."/>
            <person name="Wang X."/>
            <person name="Falini L.B."/>
            <person name="Barry K."/>
            <person name="Haridas S."/>
            <person name="Lipzen A."/>
            <person name="Labutti K."/>
            <person name="Grigoriev I.V."/>
            <person name="Murat C."/>
            <person name="Martin F."/>
            <person name="Albertini E."/>
            <person name="Donnini D."/>
            <person name="Bonito G."/>
        </authorList>
    </citation>
    <scope>NUCLEOTIDE SEQUENCE [LARGE SCALE GENOMIC DNA]</scope>
    <source>
        <strain evidence="5 6">Sb_GMNB300</strain>
    </source>
</reference>
<feature type="compositionally biased region" description="Low complexity" evidence="3">
    <location>
        <begin position="356"/>
        <end position="366"/>
    </location>
</feature>
<comment type="caution">
    <text evidence="5">The sequence shown here is derived from an EMBL/GenBank/DDBJ whole genome shotgun (WGS) entry which is preliminary data.</text>
</comment>
<evidence type="ECO:0000313" key="6">
    <source>
        <dbReference type="Proteomes" id="UP000326924"/>
    </source>
</evidence>
<feature type="region of interest" description="Disordered" evidence="3">
    <location>
        <begin position="346"/>
        <end position="366"/>
    </location>
</feature>
<dbReference type="PANTHER" id="PTHR46093:SF18">
    <property type="entry name" value="FIBRONECTIN TYPE-III DOMAIN-CONTAINING PROTEIN"/>
    <property type="match status" value="1"/>
</dbReference>
<feature type="compositionally biased region" description="Polar residues" evidence="3">
    <location>
        <begin position="152"/>
        <end position="161"/>
    </location>
</feature>
<dbReference type="Proteomes" id="UP000326924">
    <property type="component" value="Unassembled WGS sequence"/>
</dbReference>
<name>A0A5J5EK38_9PEZI</name>
<proteinExistence type="predicted"/>
<dbReference type="PANTHER" id="PTHR46093">
    <property type="entry name" value="ACYL-COA-BINDING DOMAIN-CONTAINING PROTEIN 5"/>
    <property type="match status" value="1"/>
</dbReference>
<sequence length="440" mass="47076">NFTGWNKPTPHTVWSYDVPSSKWNSKDMSDQNSVELVTTAHPISATVPSLGKGYFLGGVAGADEPEYPNRRKRSLLTYDFNAKTWRNESTSWTERSYGVMVHVPIGERGMLITIGGYTAVGTLPSYLETATLDRIDIYNLNKPASAGAEGTWSRTQSTSAANPADGIPKARGNTCAVVVAAPDNSSFQVYMYGGAALAGRYTVYKDMWVLSIPSFQWSLISNGSDGLTDPLASQQHPGQREGHTCNLVGKNIMMMFAGRVLPNFARPCETTGLYAFNMTSLEWIDEYDPDAANVTYKVPKQIYSVIGGNANGGAKQLPVGGVADDDLRTTFSSWVANVKTVSEPAPQFTAAGGHGSSSNTAAANSSPPTAAIAGGVVGGIGGVAVIGVILFLWRRQKRSMQSEEPYKVSNDPDSVQELGSGEHLSSSFTTSAQRVLIFPS</sequence>
<evidence type="ECO:0000313" key="5">
    <source>
        <dbReference type="EMBL" id="KAA8896002.1"/>
    </source>
</evidence>
<keyword evidence="4" id="KW-0472">Membrane</keyword>
<organism evidence="5 6">
    <name type="scientific">Sphaerosporella brunnea</name>
    <dbReference type="NCBI Taxonomy" id="1250544"/>
    <lineage>
        <taxon>Eukaryota</taxon>
        <taxon>Fungi</taxon>
        <taxon>Dikarya</taxon>
        <taxon>Ascomycota</taxon>
        <taxon>Pezizomycotina</taxon>
        <taxon>Pezizomycetes</taxon>
        <taxon>Pezizales</taxon>
        <taxon>Pyronemataceae</taxon>
        <taxon>Sphaerosporella</taxon>
    </lineage>
</organism>
<gene>
    <name evidence="5" type="ORF">FN846DRAFT_784229</name>
</gene>
<dbReference type="OrthoDB" id="10251809at2759"/>
<protein>
    <recommendedName>
        <fullName evidence="7">Kelch repeat protein</fullName>
    </recommendedName>
</protein>
<keyword evidence="4" id="KW-1133">Transmembrane helix</keyword>
<dbReference type="InterPro" id="IPR011043">
    <property type="entry name" value="Gal_Oxase/kelch_b-propeller"/>
</dbReference>
<dbReference type="AlphaFoldDB" id="A0A5J5EK38"/>
<dbReference type="Gene3D" id="2.120.10.80">
    <property type="entry name" value="Kelch-type beta propeller"/>
    <property type="match status" value="1"/>
</dbReference>
<dbReference type="InParanoid" id="A0A5J5EK38"/>
<feature type="non-terminal residue" evidence="5">
    <location>
        <position position="1"/>
    </location>
</feature>
<evidence type="ECO:0000256" key="4">
    <source>
        <dbReference type="SAM" id="Phobius"/>
    </source>
</evidence>
<keyword evidence="6" id="KW-1185">Reference proteome</keyword>
<keyword evidence="4" id="KW-0812">Transmembrane</keyword>
<feature type="region of interest" description="Disordered" evidence="3">
    <location>
        <begin position="147"/>
        <end position="166"/>
    </location>
</feature>
<keyword evidence="1" id="KW-0880">Kelch repeat</keyword>
<keyword evidence="2" id="KW-0677">Repeat</keyword>
<feature type="region of interest" description="Disordered" evidence="3">
    <location>
        <begin position="401"/>
        <end position="426"/>
    </location>
</feature>
<evidence type="ECO:0000256" key="3">
    <source>
        <dbReference type="SAM" id="MobiDB-lite"/>
    </source>
</evidence>